<evidence type="ECO:0000313" key="2">
    <source>
        <dbReference type="Proteomes" id="UP000494165"/>
    </source>
</evidence>
<evidence type="ECO:0000313" key="1">
    <source>
        <dbReference type="EMBL" id="CAB3386994.1"/>
    </source>
</evidence>
<keyword evidence="2" id="KW-1185">Reference proteome</keyword>
<dbReference type="AlphaFoldDB" id="A0A8S1E1X9"/>
<comment type="caution">
    <text evidence="1">The sequence shown here is derived from an EMBL/GenBank/DDBJ whole genome shotgun (WGS) entry which is preliminary data.</text>
</comment>
<organism evidence="1 2">
    <name type="scientific">Cloeon dipterum</name>
    <dbReference type="NCBI Taxonomy" id="197152"/>
    <lineage>
        <taxon>Eukaryota</taxon>
        <taxon>Metazoa</taxon>
        <taxon>Ecdysozoa</taxon>
        <taxon>Arthropoda</taxon>
        <taxon>Hexapoda</taxon>
        <taxon>Insecta</taxon>
        <taxon>Pterygota</taxon>
        <taxon>Palaeoptera</taxon>
        <taxon>Ephemeroptera</taxon>
        <taxon>Pisciforma</taxon>
        <taxon>Baetidae</taxon>
        <taxon>Cloeon</taxon>
    </lineage>
</organism>
<dbReference type="EMBL" id="CADEPI010000527">
    <property type="protein sequence ID" value="CAB3386994.1"/>
    <property type="molecule type" value="Genomic_DNA"/>
</dbReference>
<dbReference type="Proteomes" id="UP000494165">
    <property type="component" value="Unassembled WGS sequence"/>
</dbReference>
<protein>
    <submittedName>
        <fullName evidence="1">Uncharacterized protein</fullName>
    </submittedName>
</protein>
<gene>
    <name evidence="1" type="ORF">CLODIP_2_CD00978</name>
</gene>
<reference evidence="1 2" key="1">
    <citation type="submission" date="2020-04" db="EMBL/GenBank/DDBJ databases">
        <authorList>
            <person name="Alioto T."/>
            <person name="Alioto T."/>
            <person name="Gomez Garrido J."/>
        </authorList>
    </citation>
    <scope>NUCLEOTIDE SEQUENCE [LARGE SCALE GENOMIC DNA]</scope>
</reference>
<accession>A0A8S1E1X9</accession>
<sequence>MNNSTIYIARTLHKGYFLPGYAVDGIGFFVSKELQPFWTKDFQVIVDIYIAYDKYEQCHEKAMVSDDGAEESKRIKIGTFIIEHMRFCGLVDDQNTCYINFHDKVHFKEAPEFESTDEMFWINYHKEYLAQIEKDGVKIGRNKSMLPIYLARTLHEQHFVPGYAVNGVGYFVSPDLEQFQTSNFQVCVDSLIDFTTSHERGIVTDEEDQAKRFLIGSFFVENKRVCGLVLRNETCCVNFDGQVVTRYAPHFEFITEFESTEKFDFFVDDDLISALTMDIAASLLCVS</sequence>
<name>A0A8S1E1X9_9INSE</name>
<proteinExistence type="predicted"/>